<dbReference type="AlphaFoldDB" id="A0A7S2X9V5"/>
<dbReference type="InterPro" id="IPR036188">
    <property type="entry name" value="FAD/NAD-bd_sf"/>
</dbReference>
<proteinExistence type="inferred from homology"/>
<accession>A0A7S2X9V5</accession>
<dbReference type="InterPro" id="IPR000806">
    <property type="entry name" value="RabGDI"/>
</dbReference>
<dbReference type="PRINTS" id="PR00892">
    <property type="entry name" value="RABGDI"/>
</dbReference>
<dbReference type="Gene3D" id="3.30.519.10">
    <property type="entry name" value="Guanine Nucleotide Dissociation Inhibitor, domain 2"/>
    <property type="match status" value="1"/>
</dbReference>
<dbReference type="GO" id="GO:0007264">
    <property type="term" value="P:small GTPase-mediated signal transduction"/>
    <property type="evidence" value="ECO:0007669"/>
    <property type="project" value="InterPro"/>
</dbReference>
<dbReference type="GO" id="GO:0015031">
    <property type="term" value="P:protein transport"/>
    <property type="evidence" value="ECO:0007669"/>
    <property type="project" value="InterPro"/>
</dbReference>
<evidence type="ECO:0000313" key="3">
    <source>
        <dbReference type="EMBL" id="CAD9759835.1"/>
    </source>
</evidence>
<dbReference type="InterPro" id="IPR018203">
    <property type="entry name" value="GDP_dissociation_inhibitor"/>
</dbReference>
<dbReference type="GO" id="GO:0005093">
    <property type="term" value="F:Rab GDP-dissociation inhibitor activity"/>
    <property type="evidence" value="ECO:0007669"/>
    <property type="project" value="InterPro"/>
</dbReference>
<dbReference type="GO" id="GO:0016192">
    <property type="term" value="P:vesicle-mediated transport"/>
    <property type="evidence" value="ECO:0007669"/>
    <property type="project" value="TreeGrafter"/>
</dbReference>
<dbReference type="PANTHER" id="PTHR11787:SF8">
    <property type="entry name" value="RAB GDP DISSOCIATION INHIBITOR"/>
    <property type="match status" value="1"/>
</dbReference>
<gene>
    <name evidence="3" type="ORF">LSP00402_LOCUS7859</name>
</gene>
<dbReference type="PANTHER" id="PTHR11787">
    <property type="entry name" value="RAB GDP-DISSOCIATION INHIBITOR"/>
    <property type="match status" value="1"/>
</dbReference>
<comment type="similarity">
    <text evidence="1 2">Belongs to the Rab GDI family.</text>
</comment>
<dbReference type="PRINTS" id="PR00891">
    <property type="entry name" value="RABGDIREP"/>
</dbReference>
<name>A0A7S2X9V5_9EUKA</name>
<organism evidence="3">
    <name type="scientific">Lotharella oceanica</name>
    <dbReference type="NCBI Taxonomy" id="641309"/>
    <lineage>
        <taxon>Eukaryota</taxon>
        <taxon>Sar</taxon>
        <taxon>Rhizaria</taxon>
        <taxon>Cercozoa</taxon>
        <taxon>Chlorarachniophyceae</taxon>
        <taxon>Lotharella</taxon>
    </lineage>
</organism>
<protein>
    <recommendedName>
        <fullName evidence="2">Rab GDP dissociation inhibitor</fullName>
    </recommendedName>
</protein>
<sequence length="456" mass="50847">MDKEYDFIVLGTGLKECILSGLLSTNGFSVLHMDKNGYYGGESASLNLNDLFKKFQGKEKAPEDLKLGSSRDYNVDLCPKLLMACGNLVKTLLSTKVTRYLEFKSVAGSFVYKQGKIFKVPASGGDAWRSSLLGMLEKYRFKTFLDFVVQYDQKNAKTWPNKMDCSKTPMSEIYKYYKLGDNIQEFVGHAVCLYLDESYKGKPAYETIERAKLYAYSVSRYGNSPYIYPVWGLGGLPEGFSRLCAVHGGIYMLNKPIKKLHFEGDKIVGVESVDENGKDAVAKCKKGVLADPTYFIKDGKPGSEVKQVGQVARWICILDHPIPNTNNADSCQIIIPSTQLKRKSDIYISCVSHCHNVAAKGHYIAMISAEVDAKDEAGAKAELKSAYSLLGKTKQEFFSVNPVFTSQLKDDTGLFITDSYDATTHWETTCTEVLSLFKRMTGKEVDLSIKADLDQE</sequence>
<evidence type="ECO:0000256" key="1">
    <source>
        <dbReference type="ARBA" id="ARBA00005593"/>
    </source>
</evidence>
<reference evidence="3" key="1">
    <citation type="submission" date="2021-01" db="EMBL/GenBank/DDBJ databases">
        <authorList>
            <person name="Corre E."/>
            <person name="Pelletier E."/>
            <person name="Niang G."/>
            <person name="Scheremetjew M."/>
            <person name="Finn R."/>
            <person name="Kale V."/>
            <person name="Holt S."/>
            <person name="Cochrane G."/>
            <person name="Meng A."/>
            <person name="Brown T."/>
            <person name="Cohen L."/>
        </authorList>
    </citation>
    <scope>NUCLEOTIDE SEQUENCE</scope>
    <source>
        <strain evidence="3">CCMP622</strain>
    </source>
</reference>
<dbReference type="FunFam" id="1.10.405.10:FF:000011">
    <property type="entry name" value="Rab GDP dissociation inhibitor"/>
    <property type="match status" value="1"/>
</dbReference>
<dbReference type="Gene3D" id="3.50.50.60">
    <property type="entry name" value="FAD/NAD(P)-binding domain"/>
    <property type="match status" value="1"/>
</dbReference>
<dbReference type="SUPFAM" id="SSF51905">
    <property type="entry name" value="FAD/NAD(P)-binding domain"/>
    <property type="match status" value="2"/>
</dbReference>
<dbReference type="Pfam" id="PF00996">
    <property type="entry name" value="GDI"/>
    <property type="match status" value="1"/>
</dbReference>
<evidence type="ECO:0000256" key="2">
    <source>
        <dbReference type="RuleBase" id="RU363124"/>
    </source>
</evidence>
<dbReference type="GO" id="GO:0005737">
    <property type="term" value="C:cytoplasm"/>
    <property type="evidence" value="ECO:0007669"/>
    <property type="project" value="TreeGrafter"/>
</dbReference>
<dbReference type="EMBL" id="HBHP01012663">
    <property type="protein sequence ID" value="CAD9759835.1"/>
    <property type="molecule type" value="Transcribed_RNA"/>
</dbReference>
<dbReference type="Gene3D" id="1.10.405.10">
    <property type="entry name" value="Guanine Nucleotide Dissociation Inhibitor, domain 1"/>
    <property type="match status" value="1"/>
</dbReference>